<dbReference type="EMBL" id="CP035485">
    <property type="protein sequence ID" value="QDI91101.1"/>
    <property type="molecule type" value="Genomic_DNA"/>
</dbReference>
<evidence type="ECO:0000256" key="1">
    <source>
        <dbReference type="ARBA" id="ARBA00009437"/>
    </source>
</evidence>
<keyword evidence="4" id="KW-0804">Transcription</keyword>
<keyword evidence="2" id="KW-0805">Transcription regulation</keyword>
<dbReference type="PANTHER" id="PTHR30419:SF8">
    <property type="entry name" value="NITROGEN ASSIMILATION TRANSCRIPTIONAL ACTIVATOR-RELATED"/>
    <property type="match status" value="1"/>
</dbReference>
<sequence length="301" mass="34083">MDIRQLQYFTEVAKSQSFTKAASYLHISQPSLSKAIKRLEDELDVPLFHRSSKQLHLTDAGKAVLNNTKHVLDSFHHLTAELSDMMDLKKGEIKIGIPPIIGASFIAQLISAYKEQHPAVDLRLTEVGSKRIKQGIDDGTLDIGFICNIPYQKENFEVVKMFKDPLVFVAHQEHPFSKRETISIAELENEPLVLYQNDFSLHDSIIDACLKNGFYPQVVCESTQKDFMLEMVNARLGVALLPRQIANEMPNGMLSSLPLRESDLIHLELGMLWKKNMYLSHAARAFVETANRFFQSSQDAP</sequence>
<dbReference type="AlphaFoldDB" id="A0A514LIK0"/>
<dbReference type="Pfam" id="PF03466">
    <property type="entry name" value="LysR_substrate"/>
    <property type="match status" value="1"/>
</dbReference>
<dbReference type="InterPro" id="IPR036388">
    <property type="entry name" value="WH-like_DNA-bd_sf"/>
</dbReference>
<reference evidence="7" key="1">
    <citation type="submission" date="2019-01" db="EMBL/GenBank/DDBJ databases">
        <title>Genomic analysis of Salicibibacter sp. NKC3-5.</title>
        <authorList>
            <person name="Oh Y.J."/>
        </authorList>
    </citation>
    <scope>NUCLEOTIDE SEQUENCE [LARGE SCALE GENOMIC DNA]</scope>
    <source>
        <strain evidence="7">NKC3-5</strain>
    </source>
</reference>
<proteinExistence type="inferred from homology"/>
<dbReference type="Pfam" id="PF00126">
    <property type="entry name" value="HTH_1"/>
    <property type="match status" value="1"/>
</dbReference>
<dbReference type="KEGG" id="sale:EPH95_07800"/>
<dbReference type="Gene3D" id="1.10.10.10">
    <property type="entry name" value="Winged helix-like DNA-binding domain superfamily/Winged helix DNA-binding domain"/>
    <property type="match status" value="1"/>
</dbReference>
<comment type="similarity">
    <text evidence="1">Belongs to the LysR transcriptional regulatory family.</text>
</comment>
<evidence type="ECO:0000259" key="5">
    <source>
        <dbReference type="PROSITE" id="PS50931"/>
    </source>
</evidence>
<gene>
    <name evidence="6" type="ORF">EPH95_07800</name>
</gene>
<evidence type="ECO:0000313" key="6">
    <source>
        <dbReference type="EMBL" id="QDI91101.1"/>
    </source>
</evidence>
<dbReference type="GO" id="GO:0005829">
    <property type="term" value="C:cytosol"/>
    <property type="evidence" value="ECO:0007669"/>
    <property type="project" value="TreeGrafter"/>
</dbReference>
<keyword evidence="7" id="KW-1185">Reference proteome</keyword>
<keyword evidence="3" id="KW-0238">DNA-binding</keyword>
<dbReference type="InterPro" id="IPR000847">
    <property type="entry name" value="LysR_HTH_N"/>
</dbReference>
<name>A0A514LIK0_9BACI</name>
<dbReference type="OrthoDB" id="9803735at2"/>
<evidence type="ECO:0000256" key="2">
    <source>
        <dbReference type="ARBA" id="ARBA00023015"/>
    </source>
</evidence>
<dbReference type="FunFam" id="1.10.10.10:FF:000001">
    <property type="entry name" value="LysR family transcriptional regulator"/>
    <property type="match status" value="1"/>
</dbReference>
<organism evidence="6 7">
    <name type="scientific">Salicibibacter halophilus</name>
    <dbReference type="NCBI Taxonomy" id="2502791"/>
    <lineage>
        <taxon>Bacteria</taxon>
        <taxon>Bacillati</taxon>
        <taxon>Bacillota</taxon>
        <taxon>Bacilli</taxon>
        <taxon>Bacillales</taxon>
        <taxon>Bacillaceae</taxon>
        <taxon>Salicibibacter</taxon>
    </lineage>
</organism>
<evidence type="ECO:0000256" key="4">
    <source>
        <dbReference type="ARBA" id="ARBA00023163"/>
    </source>
</evidence>
<dbReference type="PROSITE" id="PS50931">
    <property type="entry name" value="HTH_LYSR"/>
    <property type="match status" value="1"/>
</dbReference>
<dbReference type="PRINTS" id="PR00039">
    <property type="entry name" value="HTHLYSR"/>
</dbReference>
<dbReference type="Proteomes" id="UP000319756">
    <property type="component" value="Chromosome"/>
</dbReference>
<dbReference type="InterPro" id="IPR005119">
    <property type="entry name" value="LysR_subst-bd"/>
</dbReference>
<dbReference type="SUPFAM" id="SSF53850">
    <property type="entry name" value="Periplasmic binding protein-like II"/>
    <property type="match status" value="1"/>
</dbReference>
<protein>
    <submittedName>
        <fullName evidence="6">LysR family transcriptional regulator</fullName>
    </submittedName>
</protein>
<dbReference type="Gene3D" id="3.40.190.290">
    <property type="match status" value="1"/>
</dbReference>
<dbReference type="InterPro" id="IPR050950">
    <property type="entry name" value="HTH-type_LysR_regulators"/>
</dbReference>
<dbReference type="SUPFAM" id="SSF46785">
    <property type="entry name" value="Winged helix' DNA-binding domain"/>
    <property type="match status" value="1"/>
</dbReference>
<dbReference type="GO" id="GO:0003700">
    <property type="term" value="F:DNA-binding transcription factor activity"/>
    <property type="evidence" value="ECO:0007669"/>
    <property type="project" value="InterPro"/>
</dbReference>
<dbReference type="GO" id="GO:0003677">
    <property type="term" value="F:DNA binding"/>
    <property type="evidence" value="ECO:0007669"/>
    <property type="project" value="UniProtKB-KW"/>
</dbReference>
<evidence type="ECO:0000256" key="3">
    <source>
        <dbReference type="ARBA" id="ARBA00023125"/>
    </source>
</evidence>
<dbReference type="PANTHER" id="PTHR30419">
    <property type="entry name" value="HTH-TYPE TRANSCRIPTIONAL REGULATOR YBHD"/>
    <property type="match status" value="1"/>
</dbReference>
<dbReference type="RefSeq" id="WP_142088859.1">
    <property type="nucleotide sequence ID" value="NZ_CP035485.1"/>
</dbReference>
<evidence type="ECO:0000313" key="7">
    <source>
        <dbReference type="Proteomes" id="UP000319756"/>
    </source>
</evidence>
<accession>A0A514LIK0</accession>
<feature type="domain" description="HTH lysR-type" evidence="5">
    <location>
        <begin position="1"/>
        <end position="58"/>
    </location>
</feature>
<dbReference type="InterPro" id="IPR036390">
    <property type="entry name" value="WH_DNA-bd_sf"/>
</dbReference>